<dbReference type="InterPro" id="IPR016181">
    <property type="entry name" value="Acyl_CoA_acyltransferase"/>
</dbReference>
<reference evidence="2 5" key="2">
    <citation type="submission" date="2016-10" db="EMBL/GenBank/DDBJ databases">
        <title>Hydorgenophaga sp. LPB0072 isolated from gastropod.</title>
        <authorList>
            <person name="Kim E."/>
            <person name="Yi H."/>
        </authorList>
    </citation>
    <scope>NUCLEOTIDE SEQUENCE [LARGE SCALE GENOMIC DNA]</scope>
    <source>
        <strain evidence="2 5">LPB0072</strain>
    </source>
</reference>
<dbReference type="Proteomes" id="UP000185680">
    <property type="component" value="Chromosome"/>
</dbReference>
<accession>A0A162W147</accession>
<proteinExistence type="predicted"/>
<organism evidence="2 5">
    <name type="scientific">Hydrogenophaga crassostreae</name>
    <dbReference type="NCBI Taxonomy" id="1763535"/>
    <lineage>
        <taxon>Bacteria</taxon>
        <taxon>Pseudomonadati</taxon>
        <taxon>Pseudomonadota</taxon>
        <taxon>Betaproteobacteria</taxon>
        <taxon>Burkholderiales</taxon>
        <taxon>Comamonadaceae</taxon>
        <taxon>Hydrogenophaga</taxon>
    </lineage>
</organism>
<dbReference type="EMBL" id="LVWD01000006">
    <property type="protein sequence ID" value="OAD42898.1"/>
    <property type="molecule type" value="Genomic_DNA"/>
</dbReference>
<evidence type="ECO:0000259" key="1">
    <source>
        <dbReference type="PROSITE" id="PS51186"/>
    </source>
</evidence>
<dbReference type="EMBL" id="CP017476">
    <property type="protein sequence ID" value="AOW14172.1"/>
    <property type="molecule type" value="Genomic_DNA"/>
</dbReference>
<dbReference type="AlphaFoldDB" id="A0A162W147"/>
<gene>
    <name evidence="2" type="ORF">LPB072_16335</name>
    <name evidence="3" type="ORF">LPB72_06380</name>
</gene>
<evidence type="ECO:0000313" key="3">
    <source>
        <dbReference type="EMBL" id="OAD42898.1"/>
    </source>
</evidence>
<dbReference type="OrthoDB" id="5243635at2"/>
<evidence type="ECO:0000313" key="5">
    <source>
        <dbReference type="Proteomes" id="UP000185680"/>
    </source>
</evidence>
<dbReference type="SUPFAM" id="SSF55729">
    <property type="entry name" value="Acyl-CoA N-acyltransferases (Nat)"/>
    <property type="match status" value="1"/>
</dbReference>
<dbReference type="Proteomes" id="UP000185657">
    <property type="component" value="Unassembled WGS sequence"/>
</dbReference>
<evidence type="ECO:0000313" key="4">
    <source>
        <dbReference type="Proteomes" id="UP000185657"/>
    </source>
</evidence>
<dbReference type="PROSITE" id="PS51186">
    <property type="entry name" value="GNAT"/>
    <property type="match status" value="1"/>
</dbReference>
<keyword evidence="4" id="KW-1185">Reference proteome</keyword>
<dbReference type="InterPro" id="IPR000182">
    <property type="entry name" value="GNAT_dom"/>
</dbReference>
<dbReference type="Pfam" id="PF13673">
    <property type="entry name" value="Acetyltransf_10"/>
    <property type="match status" value="1"/>
</dbReference>
<name>A0A162W147_9BURK</name>
<evidence type="ECO:0000313" key="2">
    <source>
        <dbReference type="EMBL" id="AOW14172.1"/>
    </source>
</evidence>
<dbReference type="CDD" id="cd04301">
    <property type="entry name" value="NAT_SF"/>
    <property type="match status" value="1"/>
</dbReference>
<dbReference type="STRING" id="1763535.LPB072_16335"/>
<dbReference type="Gene3D" id="3.40.630.30">
    <property type="match status" value="1"/>
</dbReference>
<reference evidence="3 4" key="1">
    <citation type="submission" date="2016-02" db="EMBL/GenBank/DDBJ databases">
        <title>Draft genome sequence of Hydrogenophaga sp. LPB0072.</title>
        <authorList>
            <person name="Shin S.-K."/>
            <person name="Yi H."/>
        </authorList>
    </citation>
    <scope>NUCLEOTIDE SEQUENCE [LARGE SCALE GENOMIC DNA]</scope>
    <source>
        <strain evidence="3 4">LPB0072</strain>
    </source>
</reference>
<dbReference type="RefSeq" id="WP_066087555.1">
    <property type="nucleotide sequence ID" value="NZ_CP017476.1"/>
</dbReference>
<feature type="domain" description="N-acetyltransferase" evidence="1">
    <location>
        <begin position="5"/>
        <end position="148"/>
    </location>
</feature>
<protein>
    <recommendedName>
        <fullName evidence="1">N-acetyltransferase domain-containing protein</fullName>
    </recommendedName>
</protein>
<dbReference type="KEGG" id="hyl:LPB072_16335"/>
<sequence>MDTTFSLRPSAAIDAPFVFSTIEETMREHVIATWGRWDGSRVRHEAAKLSCSNAAQITEVAEQPAGLVVVERLQTHIQLEQLLILPAYQRKGIGRVLIVDLAQEAQARSIPVCLRLLAVNPARSFYEKLGFRVTASTPERFFMALPGS</sequence>
<dbReference type="GO" id="GO:0016747">
    <property type="term" value="F:acyltransferase activity, transferring groups other than amino-acyl groups"/>
    <property type="evidence" value="ECO:0007669"/>
    <property type="project" value="InterPro"/>
</dbReference>